<dbReference type="Proteomes" id="UP000007799">
    <property type="component" value="Unassembled WGS sequence"/>
</dbReference>
<feature type="signal peptide" evidence="2">
    <location>
        <begin position="1"/>
        <end position="27"/>
    </location>
</feature>
<dbReference type="AlphaFoldDB" id="F2UCB0"/>
<name>F2UCB0_SALR5</name>
<dbReference type="PROSITE" id="PS51257">
    <property type="entry name" value="PROKAR_LIPOPROTEIN"/>
    <property type="match status" value="1"/>
</dbReference>
<dbReference type="KEGG" id="sre:PTSG_06228"/>
<reference evidence="4" key="1">
    <citation type="submission" date="2009-08" db="EMBL/GenBank/DDBJ databases">
        <title>Annotation of Salpingoeca rosetta.</title>
        <authorList>
            <consortium name="The Broad Institute Genome Sequencing Platform"/>
            <person name="Russ C."/>
            <person name="Cuomo C."/>
            <person name="Burger G."/>
            <person name="Gray M.W."/>
            <person name="Holland P.W.H."/>
            <person name="King N."/>
            <person name="Lang F.B.F."/>
            <person name="Roger A.J."/>
            <person name="Ruiz-Trillo I."/>
            <person name="Young S.K."/>
            <person name="Zeng Q."/>
            <person name="Gargeya S."/>
            <person name="Alvarado L."/>
            <person name="Berlin A."/>
            <person name="Chapman S.B."/>
            <person name="Chen Z."/>
            <person name="Freedman E."/>
            <person name="Gellesch M."/>
            <person name="Goldberg J."/>
            <person name="Griggs A."/>
            <person name="Gujja S."/>
            <person name="Heilman E."/>
            <person name="Heiman D."/>
            <person name="Howarth C."/>
            <person name="Mehta T."/>
            <person name="Neiman D."/>
            <person name="Pearson M."/>
            <person name="Roberts A."/>
            <person name="Saif S."/>
            <person name="Shea T."/>
            <person name="Shenoy N."/>
            <person name="Sisk P."/>
            <person name="Stolte C."/>
            <person name="Sykes S."/>
            <person name="White J."/>
            <person name="Yandava C."/>
            <person name="Haas B."/>
            <person name="Nusbaum C."/>
            <person name="Birren B."/>
        </authorList>
    </citation>
    <scope>NUCLEOTIDE SEQUENCE [LARGE SCALE GENOMIC DNA]</scope>
    <source>
        <strain evidence="4">ATCC 50818</strain>
    </source>
</reference>
<dbReference type="GeneID" id="16073692"/>
<dbReference type="RefSeq" id="XP_004993117.1">
    <property type="nucleotide sequence ID" value="XM_004993060.1"/>
</dbReference>
<dbReference type="InterPro" id="IPR015943">
    <property type="entry name" value="WD40/YVTN_repeat-like_dom_sf"/>
</dbReference>
<gene>
    <name evidence="4" type="ORF">PTSG_06228</name>
</gene>
<feature type="domain" description="Pyrrolo-quinoline quinone repeat" evidence="3">
    <location>
        <begin position="173"/>
        <end position="284"/>
    </location>
</feature>
<evidence type="ECO:0000313" key="4">
    <source>
        <dbReference type="EMBL" id="EGD74217.1"/>
    </source>
</evidence>
<feature type="chain" id="PRO_5003290915" description="Pyrrolo-quinoline quinone repeat domain-containing protein" evidence="2">
    <location>
        <begin position="28"/>
        <end position="347"/>
    </location>
</feature>
<accession>F2UCB0</accession>
<dbReference type="InterPro" id="IPR002372">
    <property type="entry name" value="PQQ_rpt_dom"/>
</dbReference>
<evidence type="ECO:0000256" key="1">
    <source>
        <dbReference type="SAM" id="Coils"/>
    </source>
</evidence>
<dbReference type="Pfam" id="PF13360">
    <property type="entry name" value="PQQ_2"/>
    <property type="match status" value="1"/>
</dbReference>
<evidence type="ECO:0000256" key="2">
    <source>
        <dbReference type="SAM" id="SignalP"/>
    </source>
</evidence>
<protein>
    <recommendedName>
        <fullName evidence="3">Pyrrolo-quinoline quinone repeat domain-containing protein</fullName>
    </recommendedName>
</protein>
<dbReference type="SUPFAM" id="SSF50998">
    <property type="entry name" value="Quinoprotein alcohol dehydrogenase-like"/>
    <property type="match status" value="1"/>
</dbReference>
<dbReference type="Gene3D" id="2.130.10.10">
    <property type="entry name" value="YVTN repeat-like/Quinoprotein amine dehydrogenase"/>
    <property type="match status" value="1"/>
</dbReference>
<keyword evidence="5" id="KW-1185">Reference proteome</keyword>
<organism evidence="5">
    <name type="scientific">Salpingoeca rosetta (strain ATCC 50818 / BSB-021)</name>
    <dbReference type="NCBI Taxonomy" id="946362"/>
    <lineage>
        <taxon>Eukaryota</taxon>
        <taxon>Choanoflagellata</taxon>
        <taxon>Craspedida</taxon>
        <taxon>Salpingoecidae</taxon>
        <taxon>Salpingoeca</taxon>
    </lineage>
</organism>
<evidence type="ECO:0000313" key="5">
    <source>
        <dbReference type="Proteomes" id="UP000007799"/>
    </source>
</evidence>
<dbReference type="EMBL" id="GL832968">
    <property type="protein sequence ID" value="EGD74217.1"/>
    <property type="molecule type" value="Genomic_DNA"/>
</dbReference>
<sequence length="347" mass="36971">MAQRPAASALLVVVVMVIALGGGCVSGKHMGVISADDLGNMHINASVDGARVLVSGMDVVEQVASLQASNTALEQDNQRLQATLDSVAASYAELARQHTQLARAFWTTQNFGRGSAFSTSMTLRFIKQFASTASTRVLSGIVTESGAVYLGGYVRFPANVSGTGDPVTYGFLSRFSSVDGSRLWMQTFSPNGGLAFITSIAADDSGRVYAVGGRVASISTHSAWDGRELWRYNVTSSPVLPLSSARLAVSRDGRTVYSAVSTFDNVVILALEGATGTLKWQKTLNIPNGRGSCLAEERRSAFAAVPWQPRRQSLSPEAKRRLRSLGAICQCYQRTAVARTAAHARGR</sequence>
<dbReference type="InterPro" id="IPR011047">
    <property type="entry name" value="Quinoprotein_ADH-like_sf"/>
</dbReference>
<dbReference type="InParanoid" id="F2UCB0"/>
<keyword evidence="2" id="KW-0732">Signal</keyword>
<proteinExistence type="predicted"/>
<evidence type="ECO:0000259" key="3">
    <source>
        <dbReference type="Pfam" id="PF13360"/>
    </source>
</evidence>
<keyword evidence="1" id="KW-0175">Coiled coil</keyword>
<feature type="coiled-coil region" evidence="1">
    <location>
        <begin position="63"/>
        <end position="97"/>
    </location>
</feature>